<evidence type="ECO:0000259" key="1">
    <source>
        <dbReference type="Pfam" id="PF01370"/>
    </source>
</evidence>
<feature type="domain" description="NAD-dependent epimerase/dehydratase" evidence="1">
    <location>
        <begin position="4"/>
        <end position="224"/>
    </location>
</feature>
<dbReference type="InterPro" id="IPR036291">
    <property type="entry name" value="NAD(P)-bd_dom_sf"/>
</dbReference>
<gene>
    <name evidence="2" type="ORF">QT716_10735</name>
</gene>
<dbReference type="SUPFAM" id="SSF51735">
    <property type="entry name" value="NAD(P)-binding Rossmann-fold domains"/>
    <property type="match status" value="1"/>
</dbReference>
<dbReference type="PANTHER" id="PTHR48079">
    <property type="entry name" value="PROTEIN YEEZ"/>
    <property type="match status" value="1"/>
</dbReference>
<organism evidence="2 3">
    <name type="scientific">Sporosarcina aquimarina</name>
    <dbReference type="NCBI Taxonomy" id="114975"/>
    <lineage>
        <taxon>Bacteria</taxon>
        <taxon>Bacillati</taxon>
        <taxon>Bacillota</taxon>
        <taxon>Bacilli</taxon>
        <taxon>Bacillales</taxon>
        <taxon>Caryophanaceae</taxon>
        <taxon>Sporosarcina</taxon>
    </lineage>
</organism>
<comment type="caution">
    <text evidence="2">The sequence shown here is derived from an EMBL/GenBank/DDBJ whole genome shotgun (WGS) entry which is preliminary data.</text>
</comment>
<dbReference type="RefSeq" id="WP_317936068.1">
    <property type="nucleotide sequence ID" value="NZ_JAUBDH010000006.1"/>
</dbReference>
<dbReference type="Proteomes" id="UP001280629">
    <property type="component" value="Unassembled WGS sequence"/>
</dbReference>
<accession>A0ABU4G0K7</accession>
<proteinExistence type="predicted"/>
<name>A0ABU4G0K7_9BACL</name>
<keyword evidence="3" id="KW-1185">Reference proteome</keyword>
<dbReference type="EMBL" id="JAUBDH010000006">
    <property type="protein sequence ID" value="MDW0110511.1"/>
    <property type="molecule type" value="Genomic_DNA"/>
</dbReference>
<dbReference type="InterPro" id="IPR001509">
    <property type="entry name" value="Epimerase_deHydtase"/>
</dbReference>
<evidence type="ECO:0000313" key="3">
    <source>
        <dbReference type="Proteomes" id="UP001280629"/>
    </source>
</evidence>
<evidence type="ECO:0000313" key="2">
    <source>
        <dbReference type="EMBL" id="MDW0110511.1"/>
    </source>
</evidence>
<reference evidence="2 3" key="1">
    <citation type="submission" date="2023-06" db="EMBL/GenBank/DDBJ databases">
        <title>Sporosarcina sp. nov., isolated from Korean traditional fermented seafood 'Jeotgal'.</title>
        <authorList>
            <person name="Yang A.-I."/>
            <person name="Shin N.-R."/>
        </authorList>
    </citation>
    <scope>NUCLEOTIDE SEQUENCE [LARGE SCALE GENOMIC DNA]</scope>
    <source>
        <strain evidence="2 3">KCTC3840</strain>
    </source>
</reference>
<dbReference type="Gene3D" id="3.40.50.720">
    <property type="entry name" value="NAD(P)-binding Rossmann-like Domain"/>
    <property type="match status" value="1"/>
</dbReference>
<dbReference type="Pfam" id="PF01370">
    <property type="entry name" value="Epimerase"/>
    <property type="match status" value="1"/>
</dbReference>
<dbReference type="InterPro" id="IPR051783">
    <property type="entry name" value="NAD(P)-dependent_oxidoreduct"/>
</dbReference>
<sequence>MMNVFVLGGTGLLGMATIKELLSKGYGVSTIARNKEVMDDVMPEQVKERFIGDINELTDEQVLDLLNGKDVFVYAAGLDERTLPEAPAVRFYYVKNVLPTQRLARLARQAGMKKFVIFGSYHAETASMWPDLAMYEQPYVKTRLMQEEIAFMEGEGEMDVMSLRLPYIFGTMPNRTPLWKSFYPRIQGQEHVEIPEGATAMVTTKQVAEAAVGALENGQHRTTYAISGINMKYKEFYEMIAESLGQQETVIETASLGKLKPSAEKTDETVAAQGKEFAIHMEKQIEMQDRDAFIDPEETMSLLQYKEDDVRAEITNTLEVCAQEVQKGEKIY</sequence>
<protein>
    <submittedName>
        <fullName evidence="2">NAD(P)-dependent oxidoreductase</fullName>
    </submittedName>
</protein>
<dbReference type="PANTHER" id="PTHR48079:SF6">
    <property type="entry name" value="NAD(P)-BINDING DOMAIN-CONTAINING PROTEIN-RELATED"/>
    <property type="match status" value="1"/>
</dbReference>